<dbReference type="GO" id="GO:0009002">
    <property type="term" value="F:serine-type D-Ala-D-Ala carboxypeptidase activity"/>
    <property type="evidence" value="ECO:0007669"/>
    <property type="project" value="InterPro"/>
</dbReference>
<keyword evidence="9" id="KW-0573">Peptidoglycan synthesis</keyword>
<evidence type="ECO:0000256" key="10">
    <source>
        <dbReference type="ARBA" id="ARBA00022989"/>
    </source>
</evidence>
<dbReference type="InterPro" id="IPR017790">
    <property type="entry name" value="Penicillin-binding_protein_2"/>
</dbReference>
<dbReference type="GO" id="GO:0008658">
    <property type="term" value="F:penicillin binding"/>
    <property type="evidence" value="ECO:0007669"/>
    <property type="project" value="InterPro"/>
</dbReference>
<protein>
    <submittedName>
        <fullName evidence="16">Penicillin-binding protein 2</fullName>
    </submittedName>
</protein>
<gene>
    <name evidence="16" type="ORF">A2898_04280</name>
</gene>
<feature type="domain" description="Penicillin-binding protein transpeptidase" evidence="14">
    <location>
        <begin position="312"/>
        <end position="638"/>
    </location>
</feature>
<dbReference type="Pfam" id="PF03717">
    <property type="entry name" value="PBP_dimer"/>
    <property type="match status" value="1"/>
</dbReference>
<dbReference type="InterPro" id="IPR036138">
    <property type="entry name" value="PBP_dimer_sf"/>
</dbReference>
<proteinExistence type="predicted"/>
<dbReference type="GO" id="GO:0071972">
    <property type="term" value="F:peptidoglycan L,D-transpeptidase activity"/>
    <property type="evidence" value="ECO:0007669"/>
    <property type="project" value="TreeGrafter"/>
</dbReference>
<dbReference type="GO" id="GO:0008360">
    <property type="term" value="P:regulation of cell shape"/>
    <property type="evidence" value="ECO:0007669"/>
    <property type="project" value="UniProtKB-KW"/>
</dbReference>
<dbReference type="EMBL" id="MHKE01000017">
    <property type="protein sequence ID" value="OGY82784.1"/>
    <property type="molecule type" value="Genomic_DNA"/>
</dbReference>
<dbReference type="STRING" id="1798543.A2898_04280"/>
<dbReference type="InterPro" id="IPR012338">
    <property type="entry name" value="Beta-lactam/transpept-like"/>
</dbReference>
<evidence type="ECO:0000256" key="2">
    <source>
        <dbReference type="ARBA" id="ARBA00004236"/>
    </source>
</evidence>
<keyword evidence="6 13" id="KW-0812">Transmembrane</keyword>
<dbReference type="InterPro" id="IPR005311">
    <property type="entry name" value="PBP_dimer"/>
</dbReference>
<evidence type="ECO:0000313" key="16">
    <source>
        <dbReference type="EMBL" id="OGY82784.1"/>
    </source>
</evidence>
<keyword evidence="12" id="KW-0961">Cell wall biogenesis/degradation</keyword>
<feature type="domain" description="Penicillin-binding protein dimerisation" evidence="15">
    <location>
        <begin position="97"/>
        <end position="269"/>
    </location>
</feature>
<dbReference type="GO" id="GO:0071555">
    <property type="term" value="P:cell wall organization"/>
    <property type="evidence" value="ECO:0007669"/>
    <property type="project" value="UniProtKB-KW"/>
</dbReference>
<dbReference type="SUPFAM" id="SSF56519">
    <property type="entry name" value="Penicillin binding protein dimerisation domain"/>
    <property type="match status" value="1"/>
</dbReference>
<evidence type="ECO:0000256" key="3">
    <source>
        <dbReference type="ARBA" id="ARBA00022475"/>
    </source>
</evidence>
<reference evidence="16 17" key="1">
    <citation type="journal article" date="2016" name="Nat. Commun.">
        <title>Thousands of microbial genomes shed light on interconnected biogeochemical processes in an aquifer system.</title>
        <authorList>
            <person name="Anantharaman K."/>
            <person name="Brown C.T."/>
            <person name="Hug L.A."/>
            <person name="Sharon I."/>
            <person name="Castelle C.J."/>
            <person name="Probst A.J."/>
            <person name="Thomas B.C."/>
            <person name="Singh A."/>
            <person name="Wilkins M.J."/>
            <person name="Karaoz U."/>
            <person name="Brodie E.L."/>
            <person name="Williams K.H."/>
            <person name="Hubbard S.S."/>
            <person name="Banfield J.F."/>
        </authorList>
    </citation>
    <scope>NUCLEOTIDE SEQUENCE [LARGE SCALE GENOMIC DNA]</scope>
</reference>
<evidence type="ECO:0000256" key="9">
    <source>
        <dbReference type="ARBA" id="ARBA00022984"/>
    </source>
</evidence>
<dbReference type="PANTHER" id="PTHR30627">
    <property type="entry name" value="PEPTIDOGLYCAN D,D-TRANSPEPTIDASE"/>
    <property type="match status" value="1"/>
</dbReference>
<dbReference type="AlphaFoldDB" id="A0A1G2B0U3"/>
<evidence type="ECO:0000256" key="1">
    <source>
        <dbReference type="ARBA" id="ARBA00004167"/>
    </source>
</evidence>
<evidence type="ECO:0000256" key="6">
    <source>
        <dbReference type="ARBA" id="ARBA00022692"/>
    </source>
</evidence>
<keyword evidence="11 13" id="KW-0472">Membrane</keyword>
<dbReference type="GO" id="GO:0006508">
    <property type="term" value="P:proteolysis"/>
    <property type="evidence" value="ECO:0007669"/>
    <property type="project" value="UniProtKB-KW"/>
</dbReference>
<keyword evidence="5" id="KW-0645">Protease</keyword>
<evidence type="ECO:0000256" key="11">
    <source>
        <dbReference type="ARBA" id="ARBA00023136"/>
    </source>
</evidence>
<evidence type="ECO:0000259" key="14">
    <source>
        <dbReference type="Pfam" id="PF00905"/>
    </source>
</evidence>
<dbReference type="InterPro" id="IPR050515">
    <property type="entry name" value="Beta-lactam/transpept"/>
</dbReference>
<evidence type="ECO:0000256" key="4">
    <source>
        <dbReference type="ARBA" id="ARBA00022519"/>
    </source>
</evidence>
<dbReference type="Gene3D" id="3.30.1390.30">
    <property type="entry name" value="Penicillin-binding protein 2a, domain 3"/>
    <property type="match status" value="1"/>
</dbReference>
<sequence length="647" mass="70779">MKNPFIIDADRQKSIKHREVASFSRDRVIGTEVPWIFPETDSIRMHTDEKRVHWLFFLGIVVFSILLYRTASLQIASGDQYRLWAEQNRIRIQSVIAPRGIIFDRMNKELVKNIPNFQLLLIPADLPRGADQLADVINNLTPYSGLSSDDLENLIGNADSSSYQPLLIREHVPHDEAVVIEIATRDIPGVHTEITASREYVYDDQLAHVLGYTGKLTEKEYESVLSEGAQYELNEVTGKSGIEKSYENILRGINGKREVEVDALGKVQRLITDSPPTPGNNLTLTIDAALQSELSRRISEQLAHLPNSTGAAAVVLDPRSGSILALASQPSYSSNAFITGQSDEEYQDLINDPKNPLFFRTISGEYPSGSVIKPIIAAAALEEGIVNSKTTFLSTGGVSVGPWFFPDWKAGGHGVTDVKKAIAESVNTFFYLVGGGDNVTTTGLGVERIREYGERFGLSHPLGIDLLGEASGFLPSKQWKEDTKGEPWYIGDTYHLSIGQGDLLVTPLQVASYTATIANGGTLYQPYLVNEVKDSTGRIISQHAKKILSSGFVSPANIQIVREGMRSGVTSGSSQQLASLPFTTAGKTGTAQFGADSKTHAWFTAFAPYENPEIVITVLVEAGGEGHAAALPIAKEILSWWYENARL</sequence>
<keyword evidence="3" id="KW-1003">Cell membrane</keyword>
<dbReference type="Gene3D" id="3.40.710.10">
    <property type="entry name" value="DD-peptidase/beta-lactamase superfamily"/>
    <property type="match status" value="1"/>
</dbReference>
<evidence type="ECO:0000256" key="8">
    <source>
        <dbReference type="ARBA" id="ARBA00022960"/>
    </source>
</evidence>
<dbReference type="InterPro" id="IPR001460">
    <property type="entry name" value="PCN-bd_Tpept"/>
</dbReference>
<accession>A0A1G2B0U3</accession>
<evidence type="ECO:0000256" key="5">
    <source>
        <dbReference type="ARBA" id="ARBA00022670"/>
    </source>
</evidence>
<keyword evidence="4" id="KW-0997">Cell inner membrane</keyword>
<dbReference type="SUPFAM" id="SSF56601">
    <property type="entry name" value="beta-lactamase/transpeptidase-like"/>
    <property type="match status" value="1"/>
</dbReference>
<comment type="caution">
    <text evidence="16">The sequence shown here is derived from an EMBL/GenBank/DDBJ whole genome shotgun (WGS) entry which is preliminary data.</text>
</comment>
<dbReference type="Gene3D" id="3.90.1310.10">
    <property type="entry name" value="Penicillin-binding protein 2a (Domain 2)"/>
    <property type="match status" value="1"/>
</dbReference>
<dbReference type="PANTHER" id="PTHR30627:SF2">
    <property type="entry name" value="PEPTIDOGLYCAN D,D-TRANSPEPTIDASE MRDA"/>
    <property type="match status" value="1"/>
</dbReference>
<evidence type="ECO:0000256" key="7">
    <source>
        <dbReference type="ARBA" id="ARBA00022801"/>
    </source>
</evidence>
<evidence type="ECO:0000259" key="15">
    <source>
        <dbReference type="Pfam" id="PF03717"/>
    </source>
</evidence>
<name>A0A1G2B0U3_9BACT</name>
<evidence type="ECO:0000256" key="13">
    <source>
        <dbReference type="SAM" id="Phobius"/>
    </source>
</evidence>
<keyword evidence="8" id="KW-0133">Cell shape</keyword>
<keyword evidence="10 13" id="KW-1133">Transmembrane helix</keyword>
<organism evidence="16 17">
    <name type="scientific">Candidatus Kerfeldbacteria bacterium RIFCSPLOWO2_01_FULL_48_11</name>
    <dbReference type="NCBI Taxonomy" id="1798543"/>
    <lineage>
        <taxon>Bacteria</taxon>
        <taxon>Candidatus Kerfeldiibacteriota</taxon>
    </lineage>
</organism>
<evidence type="ECO:0000313" key="17">
    <source>
        <dbReference type="Proteomes" id="UP000179164"/>
    </source>
</evidence>
<dbReference type="GO" id="GO:0009252">
    <property type="term" value="P:peptidoglycan biosynthetic process"/>
    <property type="evidence" value="ECO:0007669"/>
    <property type="project" value="UniProtKB-KW"/>
</dbReference>
<dbReference type="Proteomes" id="UP000179164">
    <property type="component" value="Unassembled WGS sequence"/>
</dbReference>
<evidence type="ECO:0000256" key="12">
    <source>
        <dbReference type="ARBA" id="ARBA00023316"/>
    </source>
</evidence>
<dbReference type="Pfam" id="PF00905">
    <property type="entry name" value="Transpeptidase"/>
    <property type="match status" value="1"/>
</dbReference>
<dbReference type="GO" id="GO:0005886">
    <property type="term" value="C:plasma membrane"/>
    <property type="evidence" value="ECO:0007669"/>
    <property type="project" value="UniProtKB-SubCell"/>
</dbReference>
<keyword evidence="7" id="KW-0378">Hydrolase</keyword>
<feature type="transmembrane region" description="Helical" evidence="13">
    <location>
        <begin position="52"/>
        <end position="71"/>
    </location>
</feature>
<comment type="subcellular location">
    <subcellularLocation>
        <location evidence="2">Cell membrane</location>
    </subcellularLocation>
    <subcellularLocation>
        <location evidence="1">Membrane</location>
        <topology evidence="1">Single-pass membrane protein</topology>
    </subcellularLocation>
</comment>
<dbReference type="NCBIfam" id="TIGR03423">
    <property type="entry name" value="pbp2_mrdA"/>
    <property type="match status" value="1"/>
</dbReference>